<gene>
    <name evidence="2" type="ORF">F5972_20360</name>
</gene>
<evidence type="ECO:0000313" key="3">
    <source>
        <dbReference type="Proteomes" id="UP000327011"/>
    </source>
</evidence>
<sequence>MSGLFDGAVAFLDRRQLTSVWMPLTAFLAALVTVAASGTGWGKALTWWNGLAGETRILLVLGAVLATVLAGQLLAVARPGLVRWYEGHWPDPRLLRPLRRALLARHLAAQSVRCAADADLFLGYPRTARRTLPTRLGNVLRAAEEHGDRYGMDATTVWPRLYTVLPDPFLASFAQAAAAMETAVMISFLGGAFAVVGGTLAVLVLPGAGAVCCVWGGALVAILGYRGAVRAARPYAQLIRSAFDVHRFLLLEAMRLRLPESPAQERSQWEQLGKLWYRGAPDYDRIPALGYPASVAPSLEPARPRLVTSGDLLPVKAVPVASAPVRTGRAFPVRSSLAGVVVLAGVGAAVTAPALGPDGEVRATRDLPAFHVLVPSDVEGEGADRLSGRYTLRPVAKGAPPADLGPPLGVALTGRVAMTVPVDAVRVQRGQAVSLRTAKGVFGGLLVLDVPDRDRLVVAVPAAGLDALSRGLDAGPVRLVLPVG</sequence>
<feature type="transmembrane region" description="Helical" evidence="1">
    <location>
        <begin position="57"/>
        <end position="77"/>
    </location>
</feature>
<keyword evidence="1" id="KW-0472">Membrane</keyword>
<dbReference type="AlphaFoldDB" id="A0A5J5K1G1"/>
<feature type="transmembrane region" description="Helical" evidence="1">
    <location>
        <begin position="20"/>
        <end position="37"/>
    </location>
</feature>
<protein>
    <submittedName>
        <fullName evidence="2">Uncharacterized protein</fullName>
    </submittedName>
</protein>
<name>A0A5J5K1G1_9ACTN</name>
<accession>A0A5J5K1G1</accession>
<keyword evidence="3" id="KW-1185">Reference proteome</keyword>
<comment type="caution">
    <text evidence="2">The sequence shown here is derived from an EMBL/GenBank/DDBJ whole genome shotgun (WGS) entry which is preliminary data.</text>
</comment>
<evidence type="ECO:0000256" key="1">
    <source>
        <dbReference type="SAM" id="Phobius"/>
    </source>
</evidence>
<reference evidence="2 3" key="1">
    <citation type="submission" date="2019-09" db="EMBL/GenBank/DDBJ databases">
        <title>Screening of Novel Bioactive Compounds from Soil-Associated.</title>
        <authorList>
            <person name="Gong X."/>
        </authorList>
    </citation>
    <scope>NUCLEOTIDE SEQUENCE [LARGE SCALE GENOMIC DNA]</scope>
    <source>
        <strain evidence="2 3">Gxj-6</strain>
    </source>
</reference>
<dbReference type="RefSeq" id="WP_150935184.1">
    <property type="nucleotide sequence ID" value="NZ_VYTZ01000007.1"/>
</dbReference>
<dbReference type="EMBL" id="VYTZ01000007">
    <property type="protein sequence ID" value="KAA9376831.1"/>
    <property type="molecule type" value="Genomic_DNA"/>
</dbReference>
<keyword evidence="1" id="KW-0812">Transmembrane</keyword>
<evidence type="ECO:0000313" key="2">
    <source>
        <dbReference type="EMBL" id="KAA9376831.1"/>
    </source>
</evidence>
<keyword evidence="1" id="KW-1133">Transmembrane helix</keyword>
<feature type="transmembrane region" description="Helical" evidence="1">
    <location>
        <begin position="200"/>
        <end position="225"/>
    </location>
</feature>
<dbReference type="Proteomes" id="UP000327011">
    <property type="component" value="Unassembled WGS sequence"/>
</dbReference>
<organism evidence="2 3">
    <name type="scientific">Microbispora cellulosiformans</name>
    <dbReference type="NCBI Taxonomy" id="2614688"/>
    <lineage>
        <taxon>Bacteria</taxon>
        <taxon>Bacillati</taxon>
        <taxon>Actinomycetota</taxon>
        <taxon>Actinomycetes</taxon>
        <taxon>Streptosporangiales</taxon>
        <taxon>Streptosporangiaceae</taxon>
        <taxon>Microbispora</taxon>
    </lineage>
</organism>
<proteinExistence type="predicted"/>